<reference evidence="3" key="1">
    <citation type="submission" date="2019-01" db="EMBL/GenBank/DDBJ databases">
        <title>Draft genomes of a novel of Sporanaerobacter strains.</title>
        <authorList>
            <person name="Ma S."/>
        </authorList>
    </citation>
    <scope>NUCLEOTIDE SEQUENCE [LARGE SCALE GENOMIC DNA]</scope>
    <source>
        <strain evidence="3">NJN-17</strain>
    </source>
</reference>
<dbReference type="EMBL" id="CP035282">
    <property type="protein sequence ID" value="QAT61515.1"/>
    <property type="molecule type" value="Genomic_DNA"/>
</dbReference>
<accession>A0A410QBY1</accession>
<dbReference type="OrthoDB" id="1734233at2"/>
<keyword evidence="1" id="KW-0472">Membrane</keyword>
<keyword evidence="3" id="KW-1185">Reference proteome</keyword>
<keyword evidence="1" id="KW-1133">Transmembrane helix</keyword>
<organism evidence="2 3">
    <name type="scientific">Acidilutibacter cellobiosedens</name>
    <dbReference type="NCBI Taxonomy" id="2507161"/>
    <lineage>
        <taxon>Bacteria</taxon>
        <taxon>Bacillati</taxon>
        <taxon>Bacillota</taxon>
        <taxon>Tissierellia</taxon>
        <taxon>Tissierellales</taxon>
        <taxon>Acidilutibacteraceae</taxon>
        <taxon>Acidilutibacter</taxon>
    </lineage>
</organism>
<proteinExistence type="predicted"/>
<evidence type="ECO:0000313" key="3">
    <source>
        <dbReference type="Proteomes" id="UP000287969"/>
    </source>
</evidence>
<dbReference type="PANTHER" id="PTHR35867:SF1">
    <property type="entry name" value="PROTEIN RSEC"/>
    <property type="match status" value="1"/>
</dbReference>
<dbReference type="PANTHER" id="PTHR35867">
    <property type="entry name" value="PROTEIN RSEC"/>
    <property type="match status" value="1"/>
</dbReference>
<dbReference type="InterPro" id="IPR007359">
    <property type="entry name" value="SigmaE_reg_RseC_MucC"/>
</dbReference>
<dbReference type="KEGG" id="spoa:EQM13_07945"/>
<dbReference type="Pfam" id="PF04246">
    <property type="entry name" value="RseC_MucC"/>
    <property type="match status" value="1"/>
</dbReference>
<evidence type="ECO:0000256" key="1">
    <source>
        <dbReference type="SAM" id="Phobius"/>
    </source>
</evidence>
<dbReference type="AlphaFoldDB" id="A0A410QBY1"/>
<dbReference type="InterPro" id="IPR026268">
    <property type="entry name" value="RseC"/>
</dbReference>
<protein>
    <submittedName>
        <fullName evidence="2">Fis family transcriptional regulator</fullName>
    </submittedName>
</protein>
<dbReference type="Proteomes" id="UP000287969">
    <property type="component" value="Chromosome"/>
</dbReference>
<gene>
    <name evidence="2" type="ORF">EQM13_07945</name>
</gene>
<dbReference type="PIRSF" id="PIRSF004923">
    <property type="entry name" value="RseC"/>
    <property type="match status" value="1"/>
</dbReference>
<feature type="transmembrane region" description="Helical" evidence="1">
    <location>
        <begin position="71"/>
        <end position="90"/>
    </location>
</feature>
<sequence length="140" mass="15589">MNQIGLVLKTDGNNAEVEVKRSTACGHSCESCSAMCKAPSIIVNVPNSLGSKVGDYVEIDMKENKILKYAFIMYVIPFSIFLSGIFLGIKVFKKTGLANYEIYSFAIGLIFLAAAFFIVKIIDKRISNKKESQFEMKRII</sequence>
<keyword evidence="1" id="KW-0812">Transmembrane</keyword>
<feature type="transmembrane region" description="Helical" evidence="1">
    <location>
        <begin position="102"/>
        <end position="122"/>
    </location>
</feature>
<evidence type="ECO:0000313" key="2">
    <source>
        <dbReference type="EMBL" id="QAT61515.1"/>
    </source>
</evidence>
<name>A0A410QBY1_9FIRM</name>
<dbReference type="RefSeq" id="WP_071138861.1">
    <property type="nucleotide sequence ID" value="NZ_CP035282.1"/>
</dbReference>